<keyword evidence="5 6" id="KW-0653">Protein transport</keyword>
<protein>
    <recommendedName>
        <fullName evidence="7">VPS37 C-terminal domain-containing protein</fullName>
    </recommendedName>
</protein>
<dbReference type="InterPro" id="IPR029012">
    <property type="entry name" value="Helix_hairpin_bin_sf"/>
</dbReference>
<evidence type="ECO:0000256" key="5">
    <source>
        <dbReference type="ARBA" id="ARBA00022927"/>
    </source>
</evidence>
<accession>A0ABP0E6J0</accession>
<evidence type="ECO:0000256" key="3">
    <source>
        <dbReference type="ARBA" id="ARBA00022448"/>
    </source>
</evidence>
<dbReference type="Pfam" id="PF07200">
    <property type="entry name" value="Mod_r"/>
    <property type="match status" value="1"/>
</dbReference>
<dbReference type="SUPFAM" id="SSF140111">
    <property type="entry name" value="Endosomal sorting complex assembly domain"/>
    <property type="match status" value="1"/>
</dbReference>
<keyword evidence="9" id="KW-1185">Reference proteome</keyword>
<evidence type="ECO:0000256" key="1">
    <source>
        <dbReference type="ARBA" id="ARBA00004177"/>
    </source>
</evidence>
<dbReference type="InterPro" id="IPR037202">
    <property type="entry name" value="ESCRT_assembly_dom"/>
</dbReference>
<reference evidence="8 9" key="1">
    <citation type="submission" date="2024-01" db="EMBL/GenBank/DDBJ databases">
        <authorList>
            <consortium name="Genoscope - CEA"/>
            <person name="William W."/>
        </authorList>
    </citation>
    <scope>NUCLEOTIDE SEQUENCE [LARGE SCALE GENOMIC DNA]</scope>
    <source>
        <strain evidence="8 9">29B2s-10</strain>
    </source>
</reference>
<proteinExistence type="inferred from homology"/>
<dbReference type="InterPro" id="IPR009851">
    <property type="entry name" value="Mod_r"/>
</dbReference>
<keyword evidence="3 6" id="KW-0813">Transport</keyword>
<organism evidence="8 9">
    <name type="scientific">[Candida] anglica</name>
    <dbReference type="NCBI Taxonomy" id="148631"/>
    <lineage>
        <taxon>Eukaryota</taxon>
        <taxon>Fungi</taxon>
        <taxon>Dikarya</taxon>
        <taxon>Ascomycota</taxon>
        <taxon>Saccharomycotina</taxon>
        <taxon>Pichiomycetes</taxon>
        <taxon>Debaryomycetaceae</taxon>
        <taxon>Kurtzmaniella</taxon>
    </lineage>
</organism>
<keyword evidence="4" id="KW-0967">Endosome</keyword>
<feature type="domain" description="VPS37 C-terminal" evidence="7">
    <location>
        <begin position="96"/>
        <end position="184"/>
    </location>
</feature>
<evidence type="ECO:0000256" key="2">
    <source>
        <dbReference type="ARBA" id="ARBA00007617"/>
    </source>
</evidence>
<dbReference type="PROSITE" id="PS51314">
    <property type="entry name" value="VPS37_C"/>
    <property type="match status" value="1"/>
</dbReference>
<sequence>MSTPLATQTIEQLKPFPLQEHLRVLPQSVLEEFSQSYDLVEGYVKSLSTYKDHEVEVVKELNAQIEKLNVCSELLENYNRVGDKIQQQVRELNGIFEEWTTLETIQYQLLSANFNQDALKSKFKRMLAESESASTESIKKFKTSEQSETDFTELVSRFRAERKLYHIRKEKFNRWNEERVSGFV</sequence>
<dbReference type="Gene3D" id="1.10.287.660">
    <property type="entry name" value="Helix hairpin bin"/>
    <property type="match status" value="1"/>
</dbReference>
<name>A0ABP0E6J0_9ASCO</name>
<evidence type="ECO:0000313" key="9">
    <source>
        <dbReference type="Proteomes" id="UP001497600"/>
    </source>
</evidence>
<evidence type="ECO:0000259" key="7">
    <source>
        <dbReference type="PROSITE" id="PS51314"/>
    </source>
</evidence>
<gene>
    <name evidence="8" type="ORF">CAAN4_A09208</name>
</gene>
<comment type="subcellular location">
    <subcellularLocation>
        <location evidence="1">Endosome</location>
    </subcellularLocation>
</comment>
<comment type="similarity">
    <text evidence="2">Belongs to the VPS37 family.</text>
</comment>
<evidence type="ECO:0000256" key="4">
    <source>
        <dbReference type="ARBA" id="ARBA00022753"/>
    </source>
</evidence>
<evidence type="ECO:0000313" key="8">
    <source>
        <dbReference type="EMBL" id="CAK7893791.1"/>
    </source>
</evidence>
<dbReference type="EMBL" id="OZ004253">
    <property type="protein sequence ID" value="CAK7893791.1"/>
    <property type="molecule type" value="Genomic_DNA"/>
</dbReference>
<evidence type="ECO:0000256" key="6">
    <source>
        <dbReference type="PROSITE-ProRule" id="PRU00646"/>
    </source>
</evidence>
<dbReference type="Proteomes" id="UP001497600">
    <property type="component" value="Chromosome A"/>
</dbReference>